<dbReference type="WBParaSite" id="HNAJ_0001333801-mRNA-1">
    <property type="protein sequence ID" value="HNAJ_0001333801-mRNA-1"/>
    <property type="gene ID" value="HNAJ_0001333801"/>
</dbReference>
<dbReference type="Proteomes" id="UP000278807">
    <property type="component" value="Unassembled WGS sequence"/>
</dbReference>
<protein>
    <submittedName>
        <fullName evidence="4">CUB domain-containing protein</fullName>
    </submittedName>
</protein>
<reference evidence="4" key="1">
    <citation type="submission" date="2017-02" db="UniProtKB">
        <authorList>
            <consortium name="WormBaseParasite"/>
        </authorList>
    </citation>
    <scope>IDENTIFICATION</scope>
</reference>
<gene>
    <name evidence="2" type="ORF">HNAJ_LOCUS13312</name>
</gene>
<reference evidence="2 3" key="2">
    <citation type="submission" date="2018-11" db="EMBL/GenBank/DDBJ databases">
        <authorList>
            <consortium name="Pathogen Informatics"/>
        </authorList>
    </citation>
    <scope>NUCLEOTIDE SEQUENCE [LARGE SCALE GENOMIC DNA]</scope>
</reference>
<keyword evidence="3" id="KW-1185">Reference proteome</keyword>
<name>A0A0R3TZN9_RODNA</name>
<proteinExistence type="predicted"/>
<evidence type="ECO:0000313" key="4">
    <source>
        <dbReference type="WBParaSite" id="HNAJ_0001333801-mRNA-1"/>
    </source>
</evidence>
<evidence type="ECO:0000256" key="1">
    <source>
        <dbReference type="SAM" id="SignalP"/>
    </source>
</evidence>
<accession>A0A0R3TZN9</accession>
<keyword evidence="1" id="KW-0732">Signal</keyword>
<dbReference type="AlphaFoldDB" id="A0A0R3TZN9"/>
<feature type="signal peptide" evidence="1">
    <location>
        <begin position="1"/>
        <end position="19"/>
    </location>
</feature>
<sequence>MKALYSLLVLLAFTTLSSAYTFQMTKEGDAKSGEEYVMYNDQKYDLSDEPGKSSLTFLEDDCVVYLDLSKTDPSPFRGGNASFKWLGRFRPSLGHLRFFLKF</sequence>
<organism evidence="4">
    <name type="scientific">Rodentolepis nana</name>
    <name type="common">Dwarf tapeworm</name>
    <name type="synonym">Hymenolepis nana</name>
    <dbReference type="NCBI Taxonomy" id="102285"/>
    <lineage>
        <taxon>Eukaryota</taxon>
        <taxon>Metazoa</taxon>
        <taxon>Spiralia</taxon>
        <taxon>Lophotrochozoa</taxon>
        <taxon>Platyhelminthes</taxon>
        <taxon>Cestoda</taxon>
        <taxon>Eucestoda</taxon>
        <taxon>Cyclophyllidea</taxon>
        <taxon>Hymenolepididae</taxon>
        <taxon>Rodentolepis</taxon>
    </lineage>
</organism>
<evidence type="ECO:0000313" key="3">
    <source>
        <dbReference type="Proteomes" id="UP000278807"/>
    </source>
</evidence>
<feature type="chain" id="PRO_5043132151" evidence="1">
    <location>
        <begin position="20"/>
        <end position="102"/>
    </location>
</feature>
<dbReference type="EMBL" id="UZAE01015263">
    <property type="protein sequence ID" value="VDO15538.1"/>
    <property type="molecule type" value="Genomic_DNA"/>
</dbReference>
<evidence type="ECO:0000313" key="2">
    <source>
        <dbReference type="EMBL" id="VDO15538.1"/>
    </source>
</evidence>